<dbReference type="RefSeq" id="WP_188540053.1">
    <property type="nucleotide sequence ID" value="NZ_BMEQ01000036.1"/>
</dbReference>
<protein>
    <submittedName>
        <fullName evidence="2">Carboxymethylenebutenolidase</fullName>
    </submittedName>
</protein>
<dbReference type="Gene3D" id="3.40.50.1820">
    <property type="entry name" value="alpha/beta hydrolase"/>
    <property type="match status" value="1"/>
</dbReference>
<gene>
    <name evidence="2" type="ORF">GCM10011374_37860</name>
</gene>
<name>A0A917H7A0_9MICC</name>
<dbReference type="PANTHER" id="PTHR46623:SF6">
    <property type="entry name" value="ALPHA_BETA-HYDROLASES SUPERFAMILY PROTEIN"/>
    <property type="match status" value="1"/>
</dbReference>
<reference evidence="2" key="1">
    <citation type="journal article" date="2014" name="Int. J. Syst. Evol. Microbiol.">
        <title>Complete genome sequence of Corynebacterium casei LMG S-19264T (=DSM 44701T), isolated from a smear-ripened cheese.</title>
        <authorList>
            <consortium name="US DOE Joint Genome Institute (JGI-PGF)"/>
            <person name="Walter F."/>
            <person name="Albersmeier A."/>
            <person name="Kalinowski J."/>
            <person name="Ruckert C."/>
        </authorList>
    </citation>
    <scope>NUCLEOTIDE SEQUENCE</scope>
    <source>
        <strain evidence="2">CGMCC 1.12187</strain>
    </source>
</reference>
<dbReference type="EMBL" id="BMEQ01000036">
    <property type="protein sequence ID" value="GGG69792.1"/>
    <property type="molecule type" value="Genomic_DNA"/>
</dbReference>
<dbReference type="Pfam" id="PF01738">
    <property type="entry name" value="DLH"/>
    <property type="match status" value="1"/>
</dbReference>
<proteinExistence type="predicted"/>
<dbReference type="Proteomes" id="UP000638848">
    <property type="component" value="Unassembled WGS sequence"/>
</dbReference>
<sequence length="246" mass="26514">MTTTLIPTPHGQMPLYVAAPDAPPPWPGVVLVHDFTGMSEDLRRQADWLAGEGFLAAAPDLFWWGGRLRCLRTIFRDIGARRGRTFDDVEAARSWLAGRSDCTGRMGVIGFCMGGGYALALAADPGFAASSTNYGGCPEDAAEWLGAACPVVGSYGGADTTPMGAKAAERLERILTEKGVEHDIKVYPGVGHGFMNDHDPADLPRLLRVLGRFSGTAYDEPATQDARRRIVAFFDRHLREPAPPAD</sequence>
<comment type="caution">
    <text evidence="2">The sequence shown here is derived from an EMBL/GenBank/DDBJ whole genome shotgun (WGS) entry which is preliminary data.</text>
</comment>
<dbReference type="AlphaFoldDB" id="A0A917H7A0"/>
<dbReference type="PANTHER" id="PTHR46623">
    <property type="entry name" value="CARBOXYMETHYLENEBUTENOLIDASE-RELATED"/>
    <property type="match status" value="1"/>
</dbReference>
<dbReference type="InterPro" id="IPR029058">
    <property type="entry name" value="AB_hydrolase_fold"/>
</dbReference>
<dbReference type="SUPFAM" id="SSF53474">
    <property type="entry name" value="alpha/beta-Hydrolases"/>
    <property type="match status" value="1"/>
</dbReference>
<evidence type="ECO:0000313" key="2">
    <source>
        <dbReference type="EMBL" id="GGG69792.1"/>
    </source>
</evidence>
<feature type="domain" description="Dienelactone hydrolase" evidence="1">
    <location>
        <begin position="15"/>
        <end position="237"/>
    </location>
</feature>
<keyword evidence="3" id="KW-1185">Reference proteome</keyword>
<reference evidence="2" key="2">
    <citation type="submission" date="2020-09" db="EMBL/GenBank/DDBJ databases">
        <authorList>
            <person name="Sun Q."/>
            <person name="Zhou Y."/>
        </authorList>
    </citation>
    <scope>NUCLEOTIDE SEQUENCE</scope>
    <source>
        <strain evidence="2">CGMCC 1.12187</strain>
    </source>
</reference>
<evidence type="ECO:0000313" key="3">
    <source>
        <dbReference type="Proteomes" id="UP000638848"/>
    </source>
</evidence>
<accession>A0A917H7A0</accession>
<dbReference type="GO" id="GO:0016787">
    <property type="term" value="F:hydrolase activity"/>
    <property type="evidence" value="ECO:0007669"/>
    <property type="project" value="InterPro"/>
</dbReference>
<dbReference type="InterPro" id="IPR051049">
    <property type="entry name" value="Dienelactone_hydrolase-like"/>
</dbReference>
<evidence type="ECO:0000259" key="1">
    <source>
        <dbReference type="Pfam" id="PF01738"/>
    </source>
</evidence>
<organism evidence="2 3">
    <name type="scientific">Kocuria dechangensis</name>
    <dbReference type="NCBI Taxonomy" id="1176249"/>
    <lineage>
        <taxon>Bacteria</taxon>
        <taxon>Bacillati</taxon>
        <taxon>Actinomycetota</taxon>
        <taxon>Actinomycetes</taxon>
        <taxon>Micrococcales</taxon>
        <taxon>Micrococcaceae</taxon>
        <taxon>Kocuria</taxon>
    </lineage>
</organism>
<dbReference type="InterPro" id="IPR002925">
    <property type="entry name" value="Dienelactn_hydro"/>
</dbReference>